<feature type="transmembrane region" description="Helical" evidence="7">
    <location>
        <begin position="374"/>
        <end position="393"/>
    </location>
</feature>
<dbReference type="PRINTS" id="PR01437">
    <property type="entry name" value="NUOXDRDTASE4"/>
</dbReference>
<evidence type="ECO:0000313" key="9">
    <source>
        <dbReference type="EMBL" id="AGW07349.1"/>
    </source>
</evidence>
<feature type="transmembrane region" description="Helical" evidence="7">
    <location>
        <begin position="54"/>
        <end position="74"/>
    </location>
</feature>
<feature type="transmembrane region" description="Helical" evidence="7">
    <location>
        <begin position="270"/>
        <end position="286"/>
    </location>
</feature>
<name>U3MGL2_9ASCO</name>
<dbReference type="NCBIfam" id="TIGR01972">
    <property type="entry name" value="NDH_I_M"/>
    <property type="match status" value="1"/>
</dbReference>
<dbReference type="InterPro" id="IPR001750">
    <property type="entry name" value="ND/Mrp_TM"/>
</dbReference>
<feature type="transmembrane region" description="Helical" evidence="7">
    <location>
        <begin position="208"/>
        <end position="227"/>
    </location>
</feature>
<keyword evidence="7" id="KW-0813">Transport</keyword>
<dbReference type="EMBL" id="KF214631">
    <property type="protein sequence ID" value="AGW07349.1"/>
    <property type="molecule type" value="Genomic_DNA"/>
</dbReference>
<dbReference type="PANTHER" id="PTHR43507">
    <property type="entry name" value="NADH-UBIQUINONE OXIDOREDUCTASE CHAIN 4"/>
    <property type="match status" value="1"/>
</dbReference>
<dbReference type="GO" id="GO:0008137">
    <property type="term" value="F:NADH dehydrogenase (ubiquinone) activity"/>
    <property type="evidence" value="ECO:0007669"/>
    <property type="project" value="UniProtKB-UniRule"/>
</dbReference>
<dbReference type="RefSeq" id="YP_008578698.1">
    <property type="nucleotide sequence ID" value="NC_022434.1"/>
</dbReference>
<dbReference type="InterPro" id="IPR003918">
    <property type="entry name" value="NADH_UbQ_OxRdtase"/>
</dbReference>
<feature type="transmembrane region" description="Helical" evidence="7">
    <location>
        <begin position="298"/>
        <end position="319"/>
    </location>
</feature>
<evidence type="ECO:0000259" key="8">
    <source>
        <dbReference type="Pfam" id="PF00361"/>
    </source>
</evidence>
<evidence type="ECO:0000256" key="4">
    <source>
        <dbReference type="ARBA" id="ARBA00022692"/>
    </source>
</evidence>
<comment type="function">
    <text evidence="1">Core subunit of the mitochondrial membrane respiratory chain NADH dehydrogenase (Complex I) that is believed to belong to the minimal assembly required for catalysis. Complex I functions in the transfer of electrons from NADH to the respiratory chain. The immediate electron acceptor for the enzyme is believed to be ubiquinone.</text>
</comment>
<feature type="transmembrane region" description="Helical" evidence="7">
    <location>
        <begin position="80"/>
        <end position="98"/>
    </location>
</feature>
<reference evidence="9" key="1">
    <citation type="submission" date="2013-06" db="EMBL/GenBank/DDBJ databases">
        <authorList>
            <person name="Hegedusova E."/>
            <person name="Pfeiffer I."/>
            <person name="Brejova B."/>
            <person name="Nosek J."/>
        </authorList>
    </citation>
    <scope>NUCLEOTIDE SEQUENCE</scope>
    <source>
        <strain evidence="9">NRRL Y-27737</strain>
    </source>
</reference>
<dbReference type="GO" id="GO:0031966">
    <property type="term" value="C:mitochondrial membrane"/>
    <property type="evidence" value="ECO:0007669"/>
    <property type="project" value="UniProtKB-SubCell"/>
</dbReference>
<feature type="transmembrane region" description="Helical" evidence="7">
    <location>
        <begin position="135"/>
        <end position="157"/>
    </location>
</feature>
<feature type="transmembrane region" description="Helical" evidence="7">
    <location>
        <begin position="419"/>
        <end position="444"/>
    </location>
</feature>
<dbReference type="GO" id="GO:0048039">
    <property type="term" value="F:ubiquinone binding"/>
    <property type="evidence" value="ECO:0007669"/>
    <property type="project" value="TreeGrafter"/>
</dbReference>
<evidence type="ECO:0000256" key="2">
    <source>
        <dbReference type="ARBA" id="ARBA00004141"/>
    </source>
</evidence>
<keyword evidence="7" id="KW-0679">Respiratory chain</keyword>
<feature type="domain" description="NADH:quinone oxidoreductase/Mrp antiporter transmembrane" evidence="8">
    <location>
        <begin position="100"/>
        <end position="386"/>
    </location>
</feature>
<keyword evidence="7" id="KW-0830">Ubiquinone</keyword>
<keyword evidence="7" id="KW-0520">NAD</keyword>
<protein>
    <recommendedName>
        <fullName evidence="7">NADH-ubiquinone oxidoreductase chain 4</fullName>
        <ecNumber evidence="7">7.1.1.2</ecNumber>
    </recommendedName>
</protein>
<keyword evidence="4 7" id="KW-0812">Transmembrane</keyword>
<evidence type="ECO:0000256" key="1">
    <source>
        <dbReference type="ARBA" id="ARBA00003257"/>
    </source>
</evidence>
<evidence type="ECO:0000256" key="7">
    <source>
        <dbReference type="RuleBase" id="RU003297"/>
    </source>
</evidence>
<dbReference type="InterPro" id="IPR010227">
    <property type="entry name" value="NADH_Q_OxRdtase_chainM/4"/>
</dbReference>
<feature type="transmembrane region" description="Helical" evidence="7">
    <location>
        <begin position="105"/>
        <end position="123"/>
    </location>
</feature>
<keyword evidence="5 7" id="KW-1133">Transmembrane helix</keyword>
<dbReference type="GO" id="GO:0003954">
    <property type="term" value="F:NADH dehydrogenase activity"/>
    <property type="evidence" value="ECO:0007669"/>
    <property type="project" value="TreeGrafter"/>
</dbReference>
<organism evidence="9">
    <name type="scientific">Candida bohioensis</name>
    <dbReference type="NCBI Taxonomy" id="561986"/>
    <lineage>
        <taxon>Eukaryota</taxon>
        <taxon>Fungi</taxon>
        <taxon>Dikarya</taxon>
        <taxon>Ascomycota</taxon>
        <taxon>Saccharomycotina</taxon>
        <taxon>Pichiomycetes</taxon>
        <taxon>Debaryomycetaceae</taxon>
        <taxon>Candida/Lodderomyces clade</taxon>
        <taxon>Candida</taxon>
    </lineage>
</organism>
<comment type="catalytic activity">
    <reaction evidence="7">
        <text>a ubiquinone + NADH + 5 H(+)(in) = a ubiquinol + NAD(+) + 4 H(+)(out)</text>
        <dbReference type="Rhea" id="RHEA:29091"/>
        <dbReference type="Rhea" id="RHEA-COMP:9565"/>
        <dbReference type="Rhea" id="RHEA-COMP:9566"/>
        <dbReference type="ChEBI" id="CHEBI:15378"/>
        <dbReference type="ChEBI" id="CHEBI:16389"/>
        <dbReference type="ChEBI" id="CHEBI:17976"/>
        <dbReference type="ChEBI" id="CHEBI:57540"/>
        <dbReference type="ChEBI" id="CHEBI:57945"/>
        <dbReference type="EC" id="7.1.1.2"/>
    </reaction>
</comment>
<feature type="transmembrane region" description="Helical" evidence="7">
    <location>
        <begin position="339"/>
        <end position="362"/>
    </location>
</feature>
<dbReference type="AlphaFoldDB" id="U3MGL2"/>
<gene>
    <name evidence="9" type="primary">nad4</name>
</gene>
<evidence type="ECO:0000256" key="6">
    <source>
        <dbReference type="ARBA" id="ARBA00023136"/>
    </source>
</evidence>
<evidence type="ECO:0000256" key="5">
    <source>
        <dbReference type="ARBA" id="ARBA00022989"/>
    </source>
</evidence>
<dbReference type="PANTHER" id="PTHR43507:SF1">
    <property type="entry name" value="NADH-UBIQUINONE OXIDOREDUCTASE CHAIN 4"/>
    <property type="match status" value="1"/>
</dbReference>
<sequence>MTLFYATLLSTSSLFARLLPSINKSIMLMASMLMIMPTLYDWDEGGVYYTADGMADMLILLTAYLMPLAIIANWNNINSMLFFELVLALGGMLLINFLCQDMLSFYVYFEASLVPLFIMIGLYGANNREKASDYILIYTLLSSLFMLIGMATYELLLGTTDYQAVSLVVLSIDLQCMLFMTMAIGVMVKTPLVPVHTWLPVVHSESPLAGSMLLAGVMLKLAMYAMMRLMLPTLSDASMLYTPIAYMMCVMTMIYTSLMTLRQTDLKVMVAYSSVSHMAVCMLGMLSNNMMGMTGSLLLCMAHGFVSPALFMMVGGMLYDRYHHRLMYYYQGLMKTMPLLSMMLMMLSFSNVGTPLSLNFMGELLSLTGSVGRSPMLGAMSTMSVLLSASYMMKVTNRLTGGMPTPYTKLTADCTYRELMMLFALMMPTMYYGMYPNGMMNMLWQVPRLMYMFM</sequence>
<accession>U3MGL2</accession>
<dbReference type="GO" id="GO:0015990">
    <property type="term" value="P:electron transport coupled proton transport"/>
    <property type="evidence" value="ECO:0007669"/>
    <property type="project" value="TreeGrafter"/>
</dbReference>
<keyword evidence="6 7" id="KW-0472">Membrane</keyword>
<comment type="similarity">
    <text evidence="3 7">Belongs to the complex I subunit 4 family.</text>
</comment>
<dbReference type="GO" id="GO:0042773">
    <property type="term" value="P:ATP synthesis coupled electron transport"/>
    <property type="evidence" value="ECO:0007669"/>
    <property type="project" value="InterPro"/>
</dbReference>
<proteinExistence type="inferred from homology"/>
<comment type="function">
    <text evidence="7">Core subunit of the mitochondrial membrane respiratory chain NADH dehydrogenase (Complex I) which catalyzes electron transfer from NADH through the respiratory chain, using ubiquinone as an electron acceptor. Essential for the catalytic activity and assembly of complex I.</text>
</comment>
<geneLocation type="mitochondrion" evidence="9"/>
<dbReference type="EC" id="7.1.1.2" evidence="7"/>
<keyword evidence="7" id="KW-0249">Electron transport</keyword>
<evidence type="ECO:0000256" key="3">
    <source>
        <dbReference type="ARBA" id="ARBA00009025"/>
    </source>
</evidence>
<dbReference type="Pfam" id="PF00361">
    <property type="entry name" value="Proton_antipo_M"/>
    <property type="match status" value="1"/>
</dbReference>
<dbReference type="GeneID" id="17046951"/>
<feature type="transmembrane region" description="Helical" evidence="7">
    <location>
        <begin position="239"/>
        <end position="258"/>
    </location>
</feature>
<keyword evidence="7 9" id="KW-0496">Mitochondrion</keyword>
<comment type="subcellular location">
    <subcellularLocation>
        <location evidence="2">Membrane</location>
        <topology evidence="2">Multi-pass membrane protein</topology>
    </subcellularLocation>
    <subcellularLocation>
        <location evidence="7">Mitochondrion membrane</location>
        <topology evidence="7">Multi-pass membrane protein</topology>
    </subcellularLocation>
</comment>